<feature type="chain" id="PRO_5045724879" evidence="4">
    <location>
        <begin position="38"/>
        <end position="298"/>
    </location>
</feature>
<keyword evidence="3" id="KW-0720">Serine protease</keyword>
<dbReference type="EMBL" id="JAVREN010000002">
    <property type="protein sequence ID" value="MDT0305637.1"/>
    <property type="molecule type" value="Genomic_DNA"/>
</dbReference>
<feature type="domain" description="Peptidase S1" evidence="5">
    <location>
        <begin position="42"/>
        <end position="272"/>
    </location>
</feature>
<sequence>MRCPSRLPRPSWPVLSALLLALLPAAPLAPAVPAASAADGTVVGGHATPVERHPWVVALASRSLFGDARSGQYCGGAVLGPRTVVTAAHCLLTPEPGAPAGPPPPDLAVIAGRDDLTGTAGREVPVAEAWVNPDYDERTHSGDLAVLTLAEALPDGHVIPLAADPGEPAYRAGTPARVYGWGDTDGTGRYATGLRSAGVRLLPDDACARAYREAGNGRFDPASMVCAAAPGGGADACQGDSGGPLVAGGRLVGLVSWGSGCGERGRPGVYTEGSAIAAAVASGQKSNGNGRPPLVSSG</sequence>
<evidence type="ECO:0000256" key="4">
    <source>
        <dbReference type="SAM" id="SignalP"/>
    </source>
</evidence>
<dbReference type="SMART" id="SM00020">
    <property type="entry name" value="Tryp_SPc"/>
    <property type="match status" value="1"/>
</dbReference>
<dbReference type="InterPro" id="IPR043504">
    <property type="entry name" value="Peptidase_S1_PA_chymotrypsin"/>
</dbReference>
<dbReference type="InterPro" id="IPR050430">
    <property type="entry name" value="Peptidase_S1"/>
</dbReference>
<dbReference type="PROSITE" id="PS00134">
    <property type="entry name" value="TRYPSIN_HIS"/>
    <property type="match status" value="1"/>
</dbReference>
<dbReference type="PANTHER" id="PTHR24276:SF98">
    <property type="entry name" value="FI18310P1-RELATED"/>
    <property type="match status" value="1"/>
</dbReference>
<dbReference type="Proteomes" id="UP001183388">
    <property type="component" value="Unassembled WGS sequence"/>
</dbReference>
<dbReference type="InterPro" id="IPR033116">
    <property type="entry name" value="TRYPSIN_SER"/>
</dbReference>
<dbReference type="InterPro" id="IPR018114">
    <property type="entry name" value="TRYPSIN_HIS"/>
</dbReference>
<gene>
    <name evidence="6" type="ORF">RM780_01490</name>
</gene>
<keyword evidence="3 6" id="KW-0645">Protease</keyword>
<protein>
    <submittedName>
        <fullName evidence="6">Serine protease</fullName>
    </submittedName>
</protein>
<feature type="signal peptide" evidence="4">
    <location>
        <begin position="1"/>
        <end position="37"/>
    </location>
</feature>
<dbReference type="InterPro" id="IPR009003">
    <property type="entry name" value="Peptidase_S1_PA"/>
</dbReference>
<dbReference type="InterPro" id="IPR001254">
    <property type="entry name" value="Trypsin_dom"/>
</dbReference>
<dbReference type="PANTHER" id="PTHR24276">
    <property type="entry name" value="POLYSERASE-RELATED"/>
    <property type="match status" value="1"/>
</dbReference>
<reference evidence="7" key="1">
    <citation type="submission" date="2023-07" db="EMBL/GenBank/DDBJ databases">
        <title>30 novel species of actinomycetes from the DSMZ collection.</title>
        <authorList>
            <person name="Nouioui I."/>
        </authorList>
    </citation>
    <scope>NUCLEOTIDE SEQUENCE [LARGE SCALE GENOMIC DNA]</scope>
    <source>
        <strain evidence="7">DSM 44917</strain>
    </source>
</reference>
<evidence type="ECO:0000313" key="6">
    <source>
        <dbReference type="EMBL" id="MDT0305637.1"/>
    </source>
</evidence>
<evidence type="ECO:0000256" key="1">
    <source>
        <dbReference type="ARBA" id="ARBA00007664"/>
    </source>
</evidence>
<dbReference type="PROSITE" id="PS50240">
    <property type="entry name" value="TRYPSIN_DOM"/>
    <property type="match status" value="1"/>
</dbReference>
<organism evidence="6 7">
    <name type="scientific">Streptomyces boetiae</name>
    <dbReference type="NCBI Taxonomy" id="3075541"/>
    <lineage>
        <taxon>Bacteria</taxon>
        <taxon>Bacillati</taxon>
        <taxon>Actinomycetota</taxon>
        <taxon>Actinomycetes</taxon>
        <taxon>Kitasatosporales</taxon>
        <taxon>Streptomycetaceae</taxon>
        <taxon>Streptomyces</taxon>
    </lineage>
</organism>
<dbReference type="Gene3D" id="2.40.10.10">
    <property type="entry name" value="Trypsin-like serine proteases"/>
    <property type="match status" value="1"/>
</dbReference>
<comment type="caution">
    <text evidence="6">The sequence shown here is derived from an EMBL/GenBank/DDBJ whole genome shotgun (WGS) entry which is preliminary data.</text>
</comment>
<keyword evidence="4" id="KW-0732">Signal</keyword>
<dbReference type="PRINTS" id="PR00722">
    <property type="entry name" value="CHYMOTRYPSIN"/>
</dbReference>
<dbReference type="PROSITE" id="PS00135">
    <property type="entry name" value="TRYPSIN_SER"/>
    <property type="match status" value="1"/>
</dbReference>
<name>A0ABU2L2A9_9ACTN</name>
<evidence type="ECO:0000256" key="2">
    <source>
        <dbReference type="ARBA" id="ARBA00023157"/>
    </source>
</evidence>
<accession>A0ABU2L2A9</accession>
<evidence type="ECO:0000256" key="3">
    <source>
        <dbReference type="RuleBase" id="RU363034"/>
    </source>
</evidence>
<proteinExistence type="inferred from homology"/>
<dbReference type="InterPro" id="IPR001314">
    <property type="entry name" value="Peptidase_S1A"/>
</dbReference>
<keyword evidence="2" id="KW-1015">Disulfide bond</keyword>
<dbReference type="CDD" id="cd00190">
    <property type="entry name" value="Tryp_SPc"/>
    <property type="match status" value="1"/>
</dbReference>
<dbReference type="GO" id="GO:0008233">
    <property type="term" value="F:peptidase activity"/>
    <property type="evidence" value="ECO:0007669"/>
    <property type="project" value="UniProtKB-KW"/>
</dbReference>
<comment type="similarity">
    <text evidence="1">Belongs to the peptidase S1 family.</text>
</comment>
<evidence type="ECO:0000313" key="7">
    <source>
        <dbReference type="Proteomes" id="UP001183388"/>
    </source>
</evidence>
<dbReference type="Pfam" id="PF00089">
    <property type="entry name" value="Trypsin"/>
    <property type="match status" value="1"/>
</dbReference>
<dbReference type="SUPFAM" id="SSF50494">
    <property type="entry name" value="Trypsin-like serine proteases"/>
    <property type="match status" value="1"/>
</dbReference>
<keyword evidence="7" id="KW-1185">Reference proteome</keyword>
<dbReference type="GO" id="GO:0006508">
    <property type="term" value="P:proteolysis"/>
    <property type="evidence" value="ECO:0007669"/>
    <property type="project" value="UniProtKB-KW"/>
</dbReference>
<keyword evidence="3" id="KW-0378">Hydrolase</keyword>
<evidence type="ECO:0000259" key="5">
    <source>
        <dbReference type="PROSITE" id="PS50240"/>
    </source>
</evidence>